<feature type="transmembrane region" description="Helical" evidence="9">
    <location>
        <begin position="381"/>
        <end position="401"/>
    </location>
</feature>
<dbReference type="InterPro" id="IPR053951">
    <property type="entry name" value="K_trans_N"/>
</dbReference>
<dbReference type="OMA" id="CEAMFAN"/>
<dbReference type="PANTHER" id="PTHR30540">
    <property type="entry name" value="OSMOTIC STRESS POTASSIUM TRANSPORTER"/>
    <property type="match status" value="1"/>
</dbReference>
<evidence type="ECO:0000256" key="6">
    <source>
        <dbReference type="ARBA" id="ARBA00022989"/>
    </source>
</evidence>
<dbReference type="Pfam" id="PF22776">
    <property type="entry name" value="K_trans_C"/>
    <property type="match status" value="1"/>
</dbReference>
<keyword evidence="2" id="KW-0813">Transport</keyword>
<evidence type="ECO:0000259" key="11">
    <source>
        <dbReference type="Pfam" id="PF22776"/>
    </source>
</evidence>
<dbReference type="OrthoDB" id="504708at2759"/>
<dbReference type="PANTHER" id="PTHR30540:SF83">
    <property type="entry name" value="K+ POTASSIUM TRANSPORTER"/>
    <property type="match status" value="1"/>
</dbReference>
<dbReference type="Proteomes" id="UP000030669">
    <property type="component" value="Unassembled WGS sequence"/>
</dbReference>
<keyword evidence="5" id="KW-0630">Potassium</keyword>
<dbReference type="InterPro" id="IPR003855">
    <property type="entry name" value="K+_transporter"/>
</dbReference>
<dbReference type="KEGG" id="gtr:GLOTRDRAFT_105192"/>
<evidence type="ECO:0000256" key="1">
    <source>
        <dbReference type="ARBA" id="ARBA00004141"/>
    </source>
</evidence>
<keyword evidence="7" id="KW-0406">Ion transport</keyword>
<dbReference type="STRING" id="670483.S7QBR8"/>
<feature type="domain" description="K+ potassium transporter C-terminal" evidence="11">
    <location>
        <begin position="579"/>
        <end position="753"/>
    </location>
</feature>
<evidence type="ECO:0000256" key="3">
    <source>
        <dbReference type="ARBA" id="ARBA00022538"/>
    </source>
</evidence>
<dbReference type="Pfam" id="PF02705">
    <property type="entry name" value="K_trans"/>
    <property type="match status" value="1"/>
</dbReference>
<dbReference type="AlphaFoldDB" id="S7QBR8"/>
<keyword evidence="8 9" id="KW-0472">Membrane</keyword>
<feature type="transmembrane region" description="Helical" evidence="9">
    <location>
        <begin position="407"/>
        <end position="428"/>
    </location>
</feature>
<evidence type="ECO:0000256" key="8">
    <source>
        <dbReference type="ARBA" id="ARBA00023136"/>
    </source>
</evidence>
<feature type="transmembrane region" description="Helical" evidence="9">
    <location>
        <begin position="209"/>
        <end position="229"/>
    </location>
</feature>
<feature type="transmembrane region" description="Helical" evidence="9">
    <location>
        <begin position="331"/>
        <end position="360"/>
    </location>
</feature>
<feature type="transmembrane region" description="Helical" evidence="9">
    <location>
        <begin position="468"/>
        <end position="487"/>
    </location>
</feature>
<dbReference type="InterPro" id="IPR053952">
    <property type="entry name" value="K_trans_C"/>
</dbReference>
<gene>
    <name evidence="12" type="ORF">GLOTRDRAFT_105192</name>
</gene>
<keyword evidence="3" id="KW-0633">Potassium transport</keyword>
<dbReference type="GO" id="GO:0015079">
    <property type="term" value="F:potassium ion transmembrane transporter activity"/>
    <property type="evidence" value="ECO:0007669"/>
    <property type="project" value="InterPro"/>
</dbReference>
<evidence type="ECO:0000256" key="2">
    <source>
        <dbReference type="ARBA" id="ARBA00022448"/>
    </source>
</evidence>
<evidence type="ECO:0008006" key="14">
    <source>
        <dbReference type="Google" id="ProtNLM"/>
    </source>
</evidence>
<sequence length="755" mass="83177">MSHSLVALETGGTRTAVRARGFPLLLLSFQTLGIIYSDIGTSPLYVLNGIWPASGPLPSEEDVIGGISAIIWSLTLLPLLKYVFICLRFGTHEGEGGTFALFQGLYPRKEQDSEYDRSLTRESLGQRSKSGTAKLSPHLRWPLMIWCLLGTSLTLADGIFTPAVSVTSAVGGIAVAEASVTSKIIPISIAFLLALFLAQPFGTSRIASVFAPITCIWLLLLGSTGIVNITSHPGVFRAFDPSRAVLLFVRTRDYDLLAGVLLAVTGCEAIFANLGQFNMTSIQLSFSCFVYPCLVLAYLGQGARLITDGQSVFSNVFYQTIPGSSGGPLFWILYVFAILATIIASQAMITATFSLIQQLVNMKSLPPIRMVYTSDKIQGQVYVPSVNWILMIATIVVVAAFKSSTALTNAYGFAVATVMFSTTVLIAVHMRYVKYWPALVAVAYLVVYGFLDGLFWGAALKKIPQGAWVPLMIGLILMVLMVFWTWAKGLEDAFDGANRKSIRRFIITKGDNEESNIVQTPREDTIVELAGEGSITEETGEEEKMTGRTTYYLAPNIEGGNHHHHEAQAMDSLRLARIPTCAVFHKLTGGKGVPHSFVGFVRQWPALPELIIFLSARVLPVPRISREERYVVDKVRSVDGFYAATYHLGFREDFDVKVDEIIEQICTLEARVEPERSAEKIRRIRQAARTTTHIVPHYYVISKRIRGGRLSSVIDWLRSLLIEDIYRPMVTMFPDTANWVGSADEIIRVGVNATI</sequence>
<feature type="transmembrane region" description="Helical" evidence="9">
    <location>
        <begin position="63"/>
        <end position="84"/>
    </location>
</feature>
<accession>S7QBR8</accession>
<reference evidence="12 13" key="1">
    <citation type="journal article" date="2012" name="Science">
        <title>The Paleozoic origin of enzymatic lignin decomposition reconstructed from 31 fungal genomes.</title>
        <authorList>
            <person name="Floudas D."/>
            <person name="Binder M."/>
            <person name="Riley R."/>
            <person name="Barry K."/>
            <person name="Blanchette R.A."/>
            <person name="Henrissat B."/>
            <person name="Martinez A.T."/>
            <person name="Otillar R."/>
            <person name="Spatafora J.W."/>
            <person name="Yadav J.S."/>
            <person name="Aerts A."/>
            <person name="Benoit I."/>
            <person name="Boyd A."/>
            <person name="Carlson A."/>
            <person name="Copeland A."/>
            <person name="Coutinho P.M."/>
            <person name="de Vries R.P."/>
            <person name="Ferreira P."/>
            <person name="Findley K."/>
            <person name="Foster B."/>
            <person name="Gaskell J."/>
            <person name="Glotzer D."/>
            <person name="Gorecki P."/>
            <person name="Heitman J."/>
            <person name="Hesse C."/>
            <person name="Hori C."/>
            <person name="Igarashi K."/>
            <person name="Jurgens J.A."/>
            <person name="Kallen N."/>
            <person name="Kersten P."/>
            <person name="Kohler A."/>
            <person name="Kuees U."/>
            <person name="Kumar T.K.A."/>
            <person name="Kuo A."/>
            <person name="LaButti K."/>
            <person name="Larrondo L.F."/>
            <person name="Lindquist E."/>
            <person name="Ling A."/>
            <person name="Lombard V."/>
            <person name="Lucas S."/>
            <person name="Lundell T."/>
            <person name="Martin R."/>
            <person name="McLaughlin D.J."/>
            <person name="Morgenstern I."/>
            <person name="Morin E."/>
            <person name="Murat C."/>
            <person name="Nagy L.G."/>
            <person name="Nolan M."/>
            <person name="Ohm R.A."/>
            <person name="Patyshakuliyeva A."/>
            <person name="Rokas A."/>
            <person name="Ruiz-Duenas F.J."/>
            <person name="Sabat G."/>
            <person name="Salamov A."/>
            <person name="Samejima M."/>
            <person name="Schmutz J."/>
            <person name="Slot J.C."/>
            <person name="St John F."/>
            <person name="Stenlid J."/>
            <person name="Sun H."/>
            <person name="Sun S."/>
            <person name="Syed K."/>
            <person name="Tsang A."/>
            <person name="Wiebenga A."/>
            <person name="Young D."/>
            <person name="Pisabarro A."/>
            <person name="Eastwood D.C."/>
            <person name="Martin F."/>
            <person name="Cullen D."/>
            <person name="Grigoriev I.V."/>
            <person name="Hibbett D.S."/>
        </authorList>
    </citation>
    <scope>NUCLEOTIDE SEQUENCE [LARGE SCALE GENOMIC DNA]</scope>
    <source>
        <strain evidence="12 13">ATCC 11539</strain>
    </source>
</reference>
<keyword evidence="6 9" id="KW-1133">Transmembrane helix</keyword>
<dbReference type="HOGENOM" id="CLU_008142_4_0_1"/>
<evidence type="ECO:0000256" key="5">
    <source>
        <dbReference type="ARBA" id="ARBA00022958"/>
    </source>
</evidence>
<evidence type="ECO:0000313" key="12">
    <source>
        <dbReference type="EMBL" id="EPQ56792.1"/>
    </source>
</evidence>
<dbReference type="eggNOG" id="ENOG502QPSA">
    <property type="taxonomic scope" value="Eukaryota"/>
</dbReference>
<dbReference type="GO" id="GO:0016020">
    <property type="term" value="C:membrane"/>
    <property type="evidence" value="ECO:0007669"/>
    <property type="project" value="UniProtKB-SubCell"/>
</dbReference>
<organism evidence="12 13">
    <name type="scientific">Gloeophyllum trabeum (strain ATCC 11539 / FP-39264 / Madison 617)</name>
    <name type="common">Brown rot fungus</name>
    <dbReference type="NCBI Taxonomy" id="670483"/>
    <lineage>
        <taxon>Eukaryota</taxon>
        <taxon>Fungi</taxon>
        <taxon>Dikarya</taxon>
        <taxon>Basidiomycota</taxon>
        <taxon>Agaricomycotina</taxon>
        <taxon>Agaricomycetes</taxon>
        <taxon>Gloeophyllales</taxon>
        <taxon>Gloeophyllaceae</taxon>
        <taxon>Gloeophyllum</taxon>
    </lineage>
</organism>
<feature type="transmembrane region" description="Helical" evidence="9">
    <location>
        <begin position="184"/>
        <end position="202"/>
    </location>
</feature>
<feature type="transmembrane region" description="Helical" evidence="9">
    <location>
        <begin position="24"/>
        <end position="51"/>
    </location>
</feature>
<comment type="subcellular location">
    <subcellularLocation>
        <location evidence="1">Membrane</location>
        <topology evidence="1">Multi-pass membrane protein</topology>
    </subcellularLocation>
</comment>
<feature type="domain" description="K+ potassium transporter integral membrane" evidence="10">
    <location>
        <begin position="28"/>
        <end position="506"/>
    </location>
</feature>
<feature type="transmembrane region" description="Helical" evidence="9">
    <location>
        <begin position="435"/>
        <end position="456"/>
    </location>
</feature>
<evidence type="ECO:0000256" key="7">
    <source>
        <dbReference type="ARBA" id="ARBA00023065"/>
    </source>
</evidence>
<feature type="transmembrane region" description="Helical" evidence="9">
    <location>
        <begin position="256"/>
        <end position="275"/>
    </location>
</feature>
<dbReference type="EMBL" id="KB469300">
    <property type="protein sequence ID" value="EPQ56792.1"/>
    <property type="molecule type" value="Genomic_DNA"/>
</dbReference>
<proteinExistence type="predicted"/>
<evidence type="ECO:0000256" key="4">
    <source>
        <dbReference type="ARBA" id="ARBA00022692"/>
    </source>
</evidence>
<feature type="transmembrane region" description="Helical" evidence="9">
    <location>
        <begin position="143"/>
        <end position="164"/>
    </location>
</feature>
<evidence type="ECO:0000313" key="13">
    <source>
        <dbReference type="Proteomes" id="UP000030669"/>
    </source>
</evidence>
<dbReference type="GeneID" id="19298689"/>
<keyword evidence="4 9" id="KW-0812">Transmembrane</keyword>
<evidence type="ECO:0000259" key="10">
    <source>
        <dbReference type="Pfam" id="PF02705"/>
    </source>
</evidence>
<name>S7QBR8_GLOTA</name>
<dbReference type="RefSeq" id="XP_007865458.1">
    <property type="nucleotide sequence ID" value="XM_007867267.1"/>
</dbReference>
<feature type="transmembrane region" description="Helical" evidence="9">
    <location>
        <begin position="282"/>
        <end position="300"/>
    </location>
</feature>
<protein>
    <recommendedName>
        <fullName evidence="14">Potassium transporter</fullName>
    </recommendedName>
</protein>
<dbReference type="NCBIfam" id="TIGR00794">
    <property type="entry name" value="kup"/>
    <property type="match status" value="1"/>
</dbReference>
<evidence type="ECO:0000256" key="9">
    <source>
        <dbReference type="SAM" id="Phobius"/>
    </source>
</evidence>
<keyword evidence="13" id="KW-1185">Reference proteome</keyword>